<protein>
    <submittedName>
        <fullName evidence="1">Uncharacterized protein</fullName>
    </submittedName>
</protein>
<comment type="caution">
    <text evidence="1">The sequence shown here is derived from an EMBL/GenBank/DDBJ whole genome shotgun (WGS) entry which is preliminary data.</text>
</comment>
<accession>A0A3D8WX92</accession>
<evidence type="ECO:0000313" key="1">
    <source>
        <dbReference type="EMBL" id="RDZ11093.1"/>
    </source>
</evidence>
<dbReference type="AlphaFoldDB" id="A0A3D8WX92"/>
<name>A0A3D8WX92_PRIMG</name>
<organism evidence="1 2">
    <name type="scientific">Priestia megaterium</name>
    <name type="common">Bacillus megaterium</name>
    <dbReference type="NCBI Taxonomy" id="1404"/>
    <lineage>
        <taxon>Bacteria</taxon>
        <taxon>Bacillati</taxon>
        <taxon>Bacillota</taxon>
        <taxon>Bacilli</taxon>
        <taxon>Bacillales</taxon>
        <taxon>Bacillaceae</taxon>
        <taxon>Priestia</taxon>
    </lineage>
</organism>
<gene>
    <name evidence="1" type="ORF">C3744_22265</name>
</gene>
<dbReference type="RefSeq" id="WP_116077142.1">
    <property type="nucleotide sequence ID" value="NZ_CP187630.1"/>
</dbReference>
<evidence type="ECO:0000313" key="2">
    <source>
        <dbReference type="Proteomes" id="UP000256519"/>
    </source>
</evidence>
<dbReference type="EMBL" id="PQWM01000029">
    <property type="protein sequence ID" value="RDZ11093.1"/>
    <property type="molecule type" value="Genomic_DNA"/>
</dbReference>
<dbReference type="Proteomes" id="UP000256519">
    <property type="component" value="Unassembled WGS sequence"/>
</dbReference>
<reference evidence="1 2" key="1">
    <citation type="journal article" date="2018" name="Appl. Environ. Microbiol.">
        <title>Antimicrobial susceptibility testing and tentative epidemiological cut-off values of five Bacillus species relevant for use as animal feed additives or for plant protection.</title>
        <authorList>
            <person name="Agerso Y."/>
            <person name="Stuer-Lauridsen B."/>
            <person name="Bjerre K."/>
            <person name="Jensen M.G."/>
            <person name="Johansen E."/>
            <person name="Bennedsen M."/>
            <person name="Brockmann E."/>
            <person name="Nielsen B."/>
        </authorList>
    </citation>
    <scope>NUCLEOTIDE SEQUENCE [LARGE SCALE GENOMIC DNA]</scope>
    <source>
        <strain evidence="1 2">CHCC20162</strain>
    </source>
</reference>
<proteinExistence type="predicted"/>
<sequence length="60" mass="6719">MSEVSIWGNLTGWENEGLFGALTGWETSGNPFETEQLDLFIFEEAEPVEFPPIKQEGGTR</sequence>